<protein>
    <submittedName>
        <fullName evidence="1">Uncharacterized protein</fullName>
    </submittedName>
</protein>
<dbReference type="EMBL" id="ADBV01018333">
    <property type="protein sequence ID" value="EJW71534.1"/>
    <property type="molecule type" value="Genomic_DNA"/>
</dbReference>
<reference evidence="2" key="1">
    <citation type="submission" date="2012-08" db="EMBL/GenBank/DDBJ databases">
        <title>The Genome Sequence of Wuchereria bancrofti.</title>
        <authorList>
            <person name="Nutman T.B."/>
            <person name="Fink D.L."/>
            <person name="Russ C."/>
            <person name="Young S."/>
            <person name="Zeng Q."/>
            <person name="Koehrsen M."/>
            <person name="Alvarado L."/>
            <person name="Berlin A."/>
            <person name="Chapman S.B."/>
            <person name="Chen Z."/>
            <person name="Freedman E."/>
            <person name="Gellesch M."/>
            <person name="Goldberg J."/>
            <person name="Griggs A."/>
            <person name="Gujja S."/>
            <person name="Heilman E.R."/>
            <person name="Heiman D."/>
            <person name="Hepburn T."/>
            <person name="Howarth C."/>
            <person name="Jen D."/>
            <person name="Larson L."/>
            <person name="Lewis B."/>
            <person name="Mehta T."/>
            <person name="Park D."/>
            <person name="Pearson M."/>
            <person name="Roberts A."/>
            <person name="Saif S."/>
            <person name="Shea T."/>
            <person name="Shenoy N."/>
            <person name="Sisk P."/>
            <person name="Stolte C."/>
            <person name="Sykes S."/>
            <person name="Walk T."/>
            <person name="White J."/>
            <person name="Yandava C."/>
            <person name="Haas B."/>
            <person name="Henn M.R."/>
            <person name="Nusbaum C."/>
            <person name="Birren B."/>
        </authorList>
    </citation>
    <scope>NUCLEOTIDE SEQUENCE [LARGE SCALE GENOMIC DNA]</scope>
    <source>
        <strain evidence="2">NA</strain>
    </source>
</reference>
<evidence type="ECO:0000313" key="2">
    <source>
        <dbReference type="Proteomes" id="UP000004810"/>
    </source>
</evidence>
<dbReference type="AlphaFoldDB" id="J9E872"/>
<organism evidence="1 2">
    <name type="scientific">Wuchereria bancrofti</name>
    <dbReference type="NCBI Taxonomy" id="6293"/>
    <lineage>
        <taxon>Eukaryota</taxon>
        <taxon>Metazoa</taxon>
        <taxon>Ecdysozoa</taxon>
        <taxon>Nematoda</taxon>
        <taxon>Chromadorea</taxon>
        <taxon>Rhabditida</taxon>
        <taxon>Spirurina</taxon>
        <taxon>Spiruromorpha</taxon>
        <taxon>Filarioidea</taxon>
        <taxon>Onchocercidae</taxon>
        <taxon>Wuchereria</taxon>
    </lineage>
</organism>
<dbReference type="Proteomes" id="UP000004810">
    <property type="component" value="Unassembled WGS sequence"/>
</dbReference>
<accession>J9E872</accession>
<gene>
    <name evidence="1" type="ORF">WUBG_17561</name>
</gene>
<evidence type="ECO:0000313" key="1">
    <source>
        <dbReference type="EMBL" id="EJW71534.1"/>
    </source>
</evidence>
<name>J9E872_WUCBA</name>
<comment type="caution">
    <text evidence="1">The sequence shown here is derived from an EMBL/GenBank/DDBJ whole genome shotgun (WGS) entry which is preliminary data.</text>
</comment>
<sequence>MTVMVELIILLSPSTLFCRSNFRENDRFGQIVGLIKCKGALVSGTNWKCLFAIVTSTFEITKVIVSIFIDRCITIASGSNLSDRLHILAENYRESVNNWTIRNSA</sequence>
<proteinExistence type="predicted"/>